<dbReference type="SUPFAM" id="SSF52172">
    <property type="entry name" value="CheY-like"/>
    <property type="match status" value="1"/>
</dbReference>
<organism evidence="7 8">
    <name type="scientific">Aliidiomarina maris</name>
    <dbReference type="NCBI Taxonomy" id="531312"/>
    <lineage>
        <taxon>Bacteria</taxon>
        <taxon>Pseudomonadati</taxon>
        <taxon>Pseudomonadota</taxon>
        <taxon>Gammaproteobacteria</taxon>
        <taxon>Alteromonadales</taxon>
        <taxon>Idiomarinaceae</taxon>
        <taxon>Aliidiomarina</taxon>
    </lineage>
</organism>
<keyword evidence="2" id="KW-0805">Transcription regulation</keyword>
<keyword evidence="1" id="KW-0902">Two-component regulatory system</keyword>
<evidence type="ECO:0000256" key="2">
    <source>
        <dbReference type="ARBA" id="ARBA00023015"/>
    </source>
</evidence>
<feature type="domain" description="Response regulatory" evidence="6">
    <location>
        <begin position="17"/>
        <end position="131"/>
    </location>
</feature>
<dbReference type="Gene3D" id="3.60.40.10">
    <property type="entry name" value="PPM-type phosphatase domain"/>
    <property type="match status" value="1"/>
</dbReference>
<dbReference type="InterPro" id="IPR039420">
    <property type="entry name" value="WalR-like"/>
</dbReference>
<accession>A0ABY0BSV8</accession>
<dbReference type="InterPro" id="IPR036457">
    <property type="entry name" value="PPM-type-like_dom_sf"/>
</dbReference>
<dbReference type="SMART" id="SM00448">
    <property type="entry name" value="REC"/>
    <property type="match status" value="1"/>
</dbReference>
<dbReference type="EMBL" id="PIPK01000003">
    <property type="protein sequence ID" value="RUO27222.1"/>
    <property type="molecule type" value="Genomic_DNA"/>
</dbReference>
<keyword evidence="4" id="KW-0804">Transcription</keyword>
<evidence type="ECO:0000256" key="4">
    <source>
        <dbReference type="ARBA" id="ARBA00023163"/>
    </source>
</evidence>
<dbReference type="PANTHER" id="PTHR48111:SF22">
    <property type="entry name" value="REGULATOR OF RPOS"/>
    <property type="match status" value="1"/>
</dbReference>
<dbReference type="InterPro" id="IPR011006">
    <property type="entry name" value="CheY-like_superfamily"/>
</dbReference>
<proteinExistence type="predicted"/>
<keyword evidence="3" id="KW-0238">DNA-binding</keyword>
<dbReference type="Proteomes" id="UP000287865">
    <property type="component" value="Unassembled WGS sequence"/>
</dbReference>
<evidence type="ECO:0000256" key="3">
    <source>
        <dbReference type="ARBA" id="ARBA00023125"/>
    </source>
</evidence>
<dbReference type="Pfam" id="PF00072">
    <property type="entry name" value="Response_reg"/>
    <property type="match status" value="1"/>
</dbReference>
<gene>
    <name evidence="7" type="ORF">CWE07_04535</name>
</gene>
<evidence type="ECO:0000313" key="8">
    <source>
        <dbReference type="Proteomes" id="UP000287865"/>
    </source>
</evidence>
<evidence type="ECO:0000256" key="5">
    <source>
        <dbReference type="PROSITE-ProRule" id="PRU00169"/>
    </source>
</evidence>
<reference evidence="7 8" key="1">
    <citation type="journal article" date="2018" name="Front. Microbiol.">
        <title>Genome-Based Analysis Reveals the Taxonomy and Diversity of the Family Idiomarinaceae.</title>
        <authorList>
            <person name="Liu Y."/>
            <person name="Lai Q."/>
            <person name="Shao Z."/>
        </authorList>
    </citation>
    <scope>NUCLEOTIDE SEQUENCE [LARGE SCALE GENOMIC DNA]</scope>
    <source>
        <strain evidence="7 8">CF12-14</strain>
    </source>
</reference>
<name>A0ABY0BSV8_9GAMM</name>
<keyword evidence="8" id="KW-1185">Reference proteome</keyword>
<sequence>MLKPRYTQLEAGMLSTQVLLIEDDPVFQSLVCNFLAQRSYHVICADNGEQGLVLAKEHDIDVVICDLGLPDMSGLEVLQTMMHTFAQLPVIVISASERMSDIREAVRLGAWDYMVKPIEQLETIDVAIQNCLNRTSLEASWERERWELDDHIDVLFDSDQMVQQLAEDLTPHEPLQLGAFEITHSIADDDLQNYWVDYHRLPNNKALVIVSSAQALTGQSLLSLLVLKTILNPIVRTATANHPAMLSNPHKVLERLNAELCHSKMKAAFDMVLIWLDGDSGAIHWGHAGDSLRMSLDSRPDLALGIWAHASYTSHQGQVRSGDQLRIGDGSTHVQIVHNQRSAASAA</sequence>
<dbReference type="PROSITE" id="PS50110">
    <property type="entry name" value="RESPONSE_REGULATORY"/>
    <property type="match status" value="1"/>
</dbReference>
<dbReference type="PANTHER" id="PTHR48111">
    <property type="entry name" value="REGULATOR OF RPOS"/>
    <property type="match status" value="1"/>
</dbReference>
<dbReference type="Gene3D" id="3.40.50.2300">
    <property type="match status" value="1"/>
</dbReference>
<dbReference type="InterPro" id="IPR001789">
    <property type="entry name" value="Sig_transdc_resp-reg_receiver"/>
</dbReference>
<evidence type="ECO:0000313" key="7">
    <source>
        <dbReference type="EMBL" id="RUO27222.1"/>
    </source>
</evidence>
<keyword evidence="5" id="KW-0597">Phosphoprotein</keyword>
<protein>
    <submittedName>
        <fullName evidence="7">Response regulator</fullName>
    </submittedName>
</protein>
<feature type="modified residue" description="4-aspartylphosphate" evidence="5">
    <location>
        <position position="66"/>
    </location>
</feature>
<comment type="caution">
    <text evidence="7">The sequence shown here is derived from an EMBL/GenBank/DDBJ whole genome shotgun (WGS) entry which is preliminary data.</text>
</comment>
<evidence type="ECO:0000256" key="1">
    <source>
        <dbReference type="ARBA" id="ARBA00023012"/>
    </source>
</evidence>
<evidence type="ECO:0000259" key="6">
    <source>
        <dbReference type="PROSITE" id="PS50110"/>
    </source>
</evidence>